<feature type="transmembrane region" description="Helical" evidence="2">
    <location>
        <begin position="239"/>
        <end position="257"/>
    </location>
</feature>
<dbReference type="AlphaFoldDB" id="A0A6M5YSL9"/>
<evidence type="ECO:0000313" key="3">
    <source>
        <dbReference type="EMBL" id="QJW96424.1"/>
    </source>
</evidence>
<keyword evidence="2" id="KW-0472">Membrane</keyword>
<dbReference type="KEGG" id="ftj:FTUN_3981"/>
<proteinExistence type="predicted"/>
<evidence type="ECO:0000313" key="4">
    <source>
        <dbReference type="Proteomes" id="UP000503447"/>
    </source>
</evidence>
<keyword evidence="2" id="KW-1133">Transmembrane helix</keyword>
<protein>
    <submittedName>
        <fullName evidence="3">Uncharacterized protein</fullName>
    </submittedName>
</protein>
<keyword evidence="4" id="KW-1185">Reference proteome</keyword>
<dbReference type="Proteomes" id="UP000503447">
    <property type="component" value="Chromosome"/>
</dbReference>
<reference evidence="4" key="1">
    <citation type="submission" date="2020-05" db="EMBL/GenBank/DDBJ databases">
        <title>Frigoriglobus tundricola gen. nov., sp. nov., a psychrotolerant cellulolytic planctomycete of the family Gemmataceae with two divergent copies of 16S rRNA gene.</title>
        <authorList>
            <person name="Kulichevskaya I.S."/>
            <person name="Ivanova A.A."/>
            <person name="Naumoff D.G."/>
            <person name="Beletsky A.V."/>
            <person name="Rijpstra W.I.C."/>
            <person name="Sinninghe Damste J.S."/>
            <person name="Mardanov A.V."/>
            <person name="Ravin N.V."/>
            <person name="Dedysh S.N."/>
        </authorList>
    </citation>
    <scope>NUCLEOTIDE SEQUENCE [LARGE SCALE GENOMIC DNA]</scope>
    <source>
        <strain evidence="4">PL17</strain>
    </source>
</reference>
<name>A0A6M5YSL9_9BACT</name>
<evidence type="ECO:0000256" key="2">
    <source>
        <dbReference type="SAM" id="Phobius"/>
    </source>
</evidence>
<feature type="transmembrane region" description="Helical" evidence="2">
    <location>
        <begin position="153"/>
        <end position="174"/>
    </location>
</feature>
<feature type="transmembrane region" description="Helical" evidence="2">
    <location>
        <begin position="84"/>
        <end position="102"/>
    </location>
</feature>
<feature type="transmembrane region" description="Helical" evidence="2">
    <location>
        <begin position="181"/>
        <end position="205"/>
    </location>
</feature>
<organism evidence="3 4">
    <name type="scientific">Frigoriglobus tundricola</name>
    <dbReference type="NCBI Taxonomy" id="2774151"/>
    <lineage>
        <taxon>Bacteria</taxon>
        <taxon>Pseudomonadati</taxon>
        <taxon>Planctomycetota</taxon>
        <taxon>Planctomycetia</taxon>
        <taxon>Gemmatales</taxon>
        <taxon>Gemmataceae</taxon>
        <taxon>Frigoriglobus</taxon>
    </lineage>
</organism>
<evidence type="ECO:0000256" key="1">
    <source>
        <dbReference type="SAM" id="MobiDB-lite"/>
    </source>
</evidence>
<feature type="transmembrane region" description="Helical" evidence="2">
    <location>
        <begin position="122"/>
        <end position="147"/>
    </location>
</feature>
<keyword evidence="2" id="KW-0812">Transmembrane</keyword>
<gene>
    <name evidence="3" type="ORF">FTUN_3981</name>
</gene>
<sequence length="394" mass="39897">MRLAIEGNTSFGPPGNRVTPRTEPFPEEPDPDRAMQLFCPACQAAFPGTQRCPRCGGLLLLPQEAAEATAPRQLTAPTPAQAAPAGRVIVGAVFALGMYLGLRKLVMGAILAAHFDPNTWWLSFEGLVAVCGGQVLAVVFGSVVAAAGRAGGFAFGAAVGGLCGGLFLGAELLAGAPPQDLVLYIQPVLLVFVGGLAGVSATRVWGAVPILDMPVPEWNKLSSARLGLNEVPATGRPTAWVRIVVGAMVMVTAVAVADKVRIGAQRYSAGLLRVNSVGQGQFLTWQMGVLGILVGGAVAGAGTGAGVRHGTIAGALGGVGVVGLTAAAGQPLGPVSFWLSYLALGGAAMNDPAAVAAAIGGVVLLGVVGGWFGGTLFLPLAPEYLRRRLRSGLD</sequence>
<feature type="region of interest" description="Disordered" evidence="1">
    <location>
        <begin position="1"/>
        <end position="30"/>
    </location>
</feature>
<accession>A0A6M5YSL9</accession>
<dbReference type="EMBL" id="CP053452">
    <property type="protein sequence ID" value="QJW96424.1"/>
    <property type="molecule type" value="Genomic_DNA"/>
</dbReference>
<feature type="transmembrane region" description="Helical" evidence="2">
    <location>
        <begin position="312"/>
        <end position="333"/>
    </location>
</feature>
<feature type="transmembrane region" description="Helical" evidence="2">
    <location>
        <begin position="353"/>
        <end position="381"/>
    </location>
</feature>